<evidence type="ECO:0000313" key="3">
    <source>
        <dbReference type="Proteomes" id="UP000246635"/>
    </source>
</evidence>
<dbReference type="SUPFAM" id="SSF50129">
    <property type="entry name" value="GroES-like"/>
    <property type="match status" value="1"/>
</dbReference>
<evidence type="ECO:0000313" key="2">
    <source>
        <dbReference type="EMBL" id="PWV99642.1"/>
    </source>
</evidence>
<dbReference type="InterPro" id="IPR013149">
    <property type="entry name" value="ADH-like_C"/>
</dbReference>
<dbReference type="GO" id="GO:0016491">
    <property type="term" value="F:oxidoreductase activity"/>
    <property type="evidence" value="ECO:0007669"/>
    <property type="project" value="InterPro"/>
</dbReference>
<comment type="caution">
    <text evidence="2">The sequence shown here is derived from an EMBL/GenBank/DDBJ whole genome shotgun (WGS) entry which is preliminary data.</text>
</comment>
<dbReference type="PANTHER" id="PTHR43677:SF11">
    <property type="entry name" value="ZINC-CONTAINING ALCOHOL DEHYDROGENASE"/>
    <property type="match status" value="1"/>
</dbReference>
<sequence>MMHAVVVRSYDKGPVYEKVEEPQPQGPHEAVVEVLAAGLHHYVRAQADGSHYTSKDSSGLPLIPGIDGVGRLADGKMVYFVAPDTSFGTMAEKTVIDLRRSVPLPEGADAVRIAATMNPAMSAWVALRRRIHFEQGQKVLVLGATGSSGQMAVQIAKLMGASEVIAAGRDQERLESLRARGADVLVSLAGDIGEAAARLGEAAAEVDVVIDYLWGKPAELAMVPMLMKRSDRSRSLTWIQIGSVAGASAAIPSAALRSANFQLLGSGQGSVTAAGYLAEFPALIEAILDGKLQVHAVTCPLSKAEEVWSAPSSAEQRIVFVPGLDSGANVKFIWSR</sequence>
<dbReference type="InterPro" id="IPR036291">
    <property type="entry name" value="NAD(P)-bd_dom_sf"/>
</dbReference>
<dbReference type="SMART" id="SM00829">
    <property type="entry name" value="PKS_ER"/>
    <property type="match status" value="1"/>
</dbReference>
<accession>A0A2V2Z006</accession>
<dbReference type="SUPFAM" id="SSF51735">
    <property type="entry name" value="NAD(P)-binding Rossmann-fold domains"/>
    <property type="match status" value="1"/>
</dbReference>
<dbReference type="RefSeq" id="WP_217490332.1">
    <property type="nucleotide sequence ID" value="NZ_CP054612.1"/>
</dbReference>
<organism evidence="2 3">
    <name type="scientific">Paenibacillus cellulosilyticus</name>
    <dbReference type="NCBI Taxonomy" id="375489"/>
    <lineage>
        <taxon>Bacteria</taxon>
        <taxon>Bacillati</taxon>
        <taxon>Bacillota</taxon>
        <taxon>Bacilli</taxon>
        <taxon>Bacillales</taxon>
        <taxon>Paenibacillaceae</taxon>
        <taxon>Paenibacillus</taxon>
    </lineage>
</organism>
<feature type="domain" description="Enoyl reductase (ER)" evidence="1">
    <location>
        <begin position="13"/>
        <end position="320"/>
    </location>
</feature>
<dbReference type="Gene3D" id="3.40.50.720">
    <property type="entry name" value="NAD(P)-binding Rossmann-like Domain"/>
    <property type="match status" value="1"/>
</dbReference>
<dbReference type="InterPro" id="IPR011032">
    <property type="entry name" value="GroES-like_sf"/>
</dbReference>
<dbReference type="InterPro" id="IPR020843">
    <property type="entry name" value="ER"/>
</dbReference>
<dbReference type="Proteomes" id="UP000246635">
    <property type="component" value="Unassembled WGS sequence"/>
</dbReference>
<proteinExistence type="predicted"/>
<dbReference type="PANTHER" id="PTHR43677">
    <property type="entry name" value="SHORT-CHAIN DEHYDROGENASE/REDUCTASE"/>
    <property type="match status" value="1"/>
</dbReference>
<reference evidence="2 3" key="1">
    <citation type="submission" date="2018-05" db="EMBL/GenBank/DDBJ databases">
        <title>Genomic Encyclopedia of Type Strains, Phase III (KMG-III): the genomes of soil and plant-associated and newly described type strains.</title>
        <authorList>
            <person name="Whitman W."/>
        </authorList>
    </citation>
    <scope>NUCLEOTIDE SEQUENCE [LARGE SCALE GENOMIC DNA]</scope>
    <source>
        <strain evidence="2 3">CECT 5696</strain>
    </source>
</reference>
<dbReference type="Gene3D" id="3.90.180.10">
    <property type="entry name" value="Medium-chain alcohol dehydrogenases, catalytic domain"/>
    <property type="match status" value="2"/>
</dbReference>
<protein>
    <submittedName>
        <fullName evidence="2">NADPH:quinone reductase-like Zn-dependent oxidoreductase</fullName>
    </submittedName>
</protein>
<keyword evidence="3" id="KW-1185">Reference proteome</keyword>
<dbReference type="InterPro" id="IPR051397">
    <property type="entry name" value="Zn-ADH-like_protein"/>
</dbReference>
<dbReference type="EMBL" id="QGTQ01000013">
    <property type="protein sequence ID" value="PWV99642.1"/>
    <property type="molecule type" value="Genomic_DNA"/>
</dbReference>
<dbReference type="AlphaFoldDB" id="A0A2V2Z006"/>
<dbReference type="Pfam" id="PF00107">
    <property type="entry name" value="ADH_zinc_N"/>
    <property type="match status" value="1"/>
</dbReference>
<name>A0A2V2Z006_9BACL</name>
<gene>
    <name evidence="2" type="ORF">DFQ01_11314</name>
</gene>
<evidence type="ECO:0000259" key="1">
    <source>
        <dbReference type="SMART" id="SM00829"/>
    </source>
</evidence>